<reference evidence="2" key="1">
    <citation type="submission" date="2017-02" db="EMBL/GenBank/DDBJ databases">
        <title>SMRT sequencing of the wild medicinal fungus Ophiocordyceps sinensis mitochondrial genome reveals phylogenetic relationship and depicts a genome-wide modification map.</title>
        <authorList>
            <person name="Liu D."/>
            <person name="Kang X."/>
            <person name="Hu L."/>
        </authorList>
    </citation>
    <scope>NUCLEOTIDE SEQUENCE</scope>
</reference>
<sequence>MNCTPIRCLAADNPLLYQSWFYLTPSHYLSHKMYYYSYLVMIALGRSRNLMVYCRRFTSTKRLYFNLIILCLIIQDISLPFRVYILTDKIFMIPQFVQNKTFTHLVWD</sequence>
<name>A0A1W5T0K8_9HYPO</name>
<dbReference type="EMBL" id="MH400233">
    <property type="protein sequence ID" value="QDH07209.1"/>
    <property type="molecule type" value="Genomic_DNA"/>
</dbReference>
<dbReference type="RefSeq" id="YP_009364287.1">
    <property type="nucleotide sequence ID" value="NC_034659.1"/>
</dbReference>
<accession>A0A1W5T0K8</accession>
<keyword evidence="1" id="KW-0472">Membrane</keyword>
<keyword evidence="1" id="KW-1133">Transmembrane helix</keyword>
<keyword evidence="1" id="KW-0812">Transmembrane</keyword>
<keyword evidence="2" id="KW-0496">Mitochondrion</keyword>
<dbReference type="AlphaFoldDB" id="A0A1W5T0K8"/>
<evidence type="ECO:0000313" key="2">
    <source>
        <dbReference type="EMBL" id="ARF03361.1"/>
    </source>
</evidence>
<reference evidence="3" key="2">
    <citation type="submission" date="2018-05" db="EMBL/GenBank/DDBJ databases">
        <authorList>
            <person name="Zhang Y."/>
        </authorList>
    </citation>
    <scope>NUCLEOTIDE SEQUENCE</scope>
</reference>
<dbReference type="GeneID" id="32888750"/>
<gene>
    <name evidence="2" type="primary">orf108</name>
</gene>
<organism evidence="2">
    <name type="scientific">Ophiocordyceps sinensis</name>
    <dbReference type="NCBI Taxonomy" id="72228"/>
    <lineage>
        <taxon>Eukaryota</taxon>
        <taxon>Fungi</taxon>
        <taxon>Dikarya</taxon>
        <taxon>Ascomycota</taxon>
        <taxon>Pezizomycotina</taxon>
        <taxon>Sordariomycetes</taxon>
        <taxon>Hypocreomycetidae</taxon>
        <taxon>Hypocreales</taxon>
        <taxon>Ophiocordycipitaceae</taxon>
        <taxon>Ophiocordyceps</taxon>
    </lineage>
</organism>
<dbReference type="EMBL" id="KY622006">
    <property type="protein sequence ID" value="ARF03361.1"/>
    <property type="molecule type" value="Genomic_DNA"/>
</dbReference>
<evidence type="ECO:0000256" key="1">
    <source>
        <dbReference type="SAM" id="Phobius"/>
    </source>
</evidence>
<geneLocation type="mitochondrion" evidence="2"/>
<feature type="transmembrane region" description="Helical" evidence="1">
    <location>
        <begin position="63"/>
        <end position="85"/>
    </location>
</feature>
<evidence type="ECO:0000313" key="3">
    <source>
        <dbReference type="EMBL" id="QDH07209.1"/>
    </source>
</evidence>
<protein>
    <submittedName>
        <fullName evidence="2">Uncharacterized protein</fullName>
    </submittedName>
</protein>
<proteinExistence type="predicted"/>